<dbReference type="GO" id="GO:0004672">
    <property type="term" value="F:protein kinase activity"/>
    <property type="evidence" value="ECO:0007669"/>
    <property type="project" value="InterPro"/>
</dbReference>
<dbReference type="OrthoDB" id="1923909at2759"/>
<name>A0A5J5BSB4_9ASTE</name>
<evidence type="ECO:0000313" key="2">
    <source>
        <dbReference type="EMBL" id="KAA8545895.1"/>
    </source>
</evidence>
<dbReference type="PANTHER" id="PTHR48007">
    <property type="entry name" value="LEUCINE-RICH REPEAT RECEPTOR-LIKE PROTEIN KINASE PXC1"/>
    <property type="match status" value="1"/>
</dbReference>
<dbReference type="InterPro" id="IPR011009">
    <property type="entry name" value="Kinase-like_dom_sf"/>
</dbReference>
<dbReference type="Gene3D" id="1.10.510.10">
    <property type="entry name" value="Transferase(Phosphotransferase) domain 1"/>
    <property type="match status" value="1"/>
</dbReference>
<evidence type="ECO:0000259" key="1">
    <source>
        <dbReference type="PROSITE" id="PS50011"/>
    </source>
</evidence>
<dbReference type="EMBL" id="CM018033">
    <property type="protein sequence ID" value="KAA8545895.1"/>
    <property type="molecule type" value="Genomic_DNA"/>
</dbReference>
<keyword evidence="3" id="KW-1185">Reference proteome</keyword>
<evidence type="ECO:0000313" key="3">
    <source>
        <dbReference type="Proteomes" id="UP000325577"/>
    </source>
</evidence>
<protein>
    <recommendedName>
        <fullName evidence="1">Protein kinase domain-containing protein</fullName>
    </recommendedName>
</protein>
<dbReference type="InterPro" id="IPR046959">
    <property type="entry name" value="PRK1-6/SRF4-like"/>
</dbReference>
<dbReference type="PROSITE" id="PS50011">
    <property type="entry name" value="PROTEIN_KINASE_DOM"/>
    <property type="match status" value="1"/>
</dbReference>
<dbReference type="PANTHER" id="PTHR48007:SF23">
    <property type="entry name" value="PROTEIN KINASE DOMAIN-CONTAINING PROTEIN"/>
    <property type="match status" value="1"/>
</dbReference>
<gene>
    <name evidence="2" type="ORF">F0562_020654</name>
</gene>
<dbReference type="SUPFAM" id="SSF56112">
    <property type="entry name" value="Protein kinase-like (PK-like)"/>
    <property type="match status" value="1"/>
</dbReference>
<accession>A0A5J5BSB4</accession>
<dbReference type="Proteomes" id="UP000325577">
    <property type="component" value="Linkage Group LG10"/>
</dbReference>
<dbReference type="AlphaFoldDB" id="A0A5J5BSB4"/>
<dbReference type="InterPro" id="IPR000719">
    <property type="entry name" value="Prot_kinase_dom"/>
</dbReference>
<dbReference type="InterPro" id="IPR001245">
    <property type="entry name" value="Ser-Thr/Tyr_kinase_cat_dom"/>
</dbReference>
<feature type="domain" description="Protein kinase" evidence="1">
    <location>
        <begin position="80"/>
        <end position="348"/>
    </location>
</feature>
<dbReference type="Pfam" id="PF07714">
    <property type="entry name" value="PK_Tyr_Ser-Thr"/>
    <property type="match status" value="1"/>
</dbReference>
<organism evidence="2 3">
    <name type="scientific">Nyssa sinensis</name>
    <dbReference type="NCBI Taxonomy" id="561372"/>
    <lineage>
        <taxon>Eukaryota</taxon>
        <taxon>Viridiplantae</taxon>
        <taxon>Streptophyta</taxon>
        <taxon>Embryophyta</taxon>
        <taxon>Tracheophyta</taxon>
        <taxon>Spermatophyta</taxon>
        <taxon>Magnoliopsida</taxon>
        <taxon>eudicotyledons</taxon>
        <taxon>Gunneridae</taxon>
        <taxon>Pentapetalae</taxon>
        <taxon>asterids</taxon>
        <taxon>Cornales</taxon>
        <taxon>Nyssaceae</taxon>
        <taxon>Nyssa</taxon>
    </lineage>
</organism>
<reference evidence="2 3" key="1">
    <citation type="submission" date="2019-09" db="EMBL/GenBank/DDBJ databases">
        <title>A chromosome-level genome assembly of the Chinese tupelo Nyssa sinensis.</title>
        <authorList>
            <person name="Yang X."/>
            <person name="Kang M."/>
            <person name="Yang Y."/>
            <person name="Xiong H."/>
            <person name="Wang M."/>
            <person name="Zhang Z."/>
            <person name="Wang Z."/>
            <person name="Wu H."/>
            <person name="Ma T."/>
            <person name="Liu J."/>
            <person name="Xi Z."/>
        </authorList>
    </citation>
    <scope>NUCLEOTIDE SEQUENCE [LARGE SCALE GENOMIC DNA]</scope>
    <source>
        <strain evidence="2">J267</strain>
        <tissue evidence="2">Leaf</tissue>
    </source>
</reference>
<dbReference type="GO" id="GO:0005524">
    <property type="term" value="F:ATP binding"/>
    <property type="evidence" value="ECO:0007669"/>
    <property type="project" value="InterPro"/>
</dbReference>
<proteinExistence type="predicted"/>
<sequence>MVIRYGFWLLIFFLVMVAFFSFCRPSSFAKWIEKKAKSAESKATNTTPVSLIEVKVSRPTRVIFGDEATGQKYDPSELAQLPKIRLGEGILGTLYKAVLNSGTIITIRKIREGLNDSDNLEFWGEFFGGMPDNWLLPMHFGFWYGGEAFVIYEYLCLGSLEELLHGSEGIQFSPLNWGIRQQIALCAAKALASIHSRVTKSGKALVCGVIKASNILIRLDFSACLSGYETPYLVSHGTIIRRNPGRVAPELIQMQNSPEVFTHKSDVYSFGILLLELITGKKPMVTNLEEYVKEKRRREGLSGVYDKRIKDVKENVADMLRIAGLCLSHNPRDRPSMDKVVQMIQGLLV</sequence>